<dbReference type="EMBL" id="JAADJG010000359">
    <property type="protein sequence ID" value="KAF4448102.1"/>
    <property type="molecule type" value="Genomic_DNA"/>
</dbReference>
<gene>
    <name evidence="6" type="ORF">F53441_8418</name>
</gene>
<evidence type="ECO:0000256" key="1">
    <source>
        <dbReference type="ARBA" id="ARBA00023015"/>
    </source>
</evidence>
<name>A0A8H4KBC7_9HYPO</name>
<dbReference type="CDD" id="cd12148">
    <property type="entry name" value="fungal_TF_MHR"/>
    <property type="match status" value="1"/>
</dbReference>
<dbReference type="PROSITE" id="PS50048">
    <property type="entry name" value="ZN2_CY6_FUNGAL_2"/>
    <property type="match status" value="1"/>
</dbReference>
<dbReference type="AlphaFoldDB" id="A0A8H4KBC7"/>
<evidence type="ECO:0000256" key="4">
    <source>
        <dbReference type="SAM" id="MobiDB-lite"/>
    </source>
</evidence>
<evidence type="ECO:0000313" key="6">
    <source>
        <dbReference type="EMBL" id="KAF4448102.1"/>
    </source>
</evidence>
<dbReference type="InterPro" id="IPR036864">
    <property type="entry name" value="Zn2-C6_fun-type_DNA-bd_sf"/>
</dbReference>
<evidence type="ECO:0000256" key="3">
    <source>
        <dbReference type="ARBA" id="ARBA00023242"/>
    </source>
</evidence>
<dbReference type="GO" id="GO:0000981">
    <property type="term" value="F:DNA-binding transcription factor activity, RNA polymerase II-specific"/>
    <property type="evidence" value="ECO:0007669"/>
    <property type="project" value="InterPro"/>
</dbReference>
<dbReference type="CDD" id="cd00067">
    <property type="entry name" value="GAL4"/>
    <property type="match status" value="1"/>
</dbReference>
<evidence type="ECO:0000313" key="7">
    <source>
        <dbReference type="Proteomes" id="UP000605986"/>
    </source>
</evidence>
<dbReference type="SMART" id="SM00066">
    <property type="entry name" value="GAL4"/>
    <property type="match status" value="1"/>
</dbReference>
<dbReference type="SUPFAM" id="SSF57701">
    <property type="entry name" value="Zn2/Cys6 DNA-binding domain"/>
    <property type="match status" value="1"/>
</dbReference>
<dbReference type="PANTHER" id="PTHR47840">
    <property type="entry name" value="ZN(II)2CYS6 TRANSCRIPTION FACTOR (EUROFUNG)-RELATED"/>
    <property type="match status" value="1"/>
</dbReference>
<dbReference type="GO" id="GO:0008270">
    <property type="term" value="F:zinc ion binding"/>
    <property type="evidence" value="ECO:0007669"/>
    <property type="project" value="InterPro"/>
</dbReference>
<dbReference type="Proteomes" id="UP000605986">
    <property type="component" value="Unassembled WGS sequence"/>
</dbReference>
<dbReference type="PANTHER" id="PTHR47840:SF1">
    <property type="entry name" value="ZN(II)2CYS6 TRANSCRIPTION FACTOR (EUROFUNG)"/>
    <property type="match status" value="1"/>
</dbReference>
<dbReference type="Gene3D" id="4.10.240.10">
    <property type="entry name" value="Zn(2)-C6 fungal-type DNA-binding domain"/>
    <property type="match status" value="1"/>
</dbReference>
<sequence>MEHQTKRMRLGTKSCTECRRRKVRCIFDERQSECRQCMAHSLACQSQQVLPPSSEDKDRIIQELTQFVGQVESRMISMQIAIDTLASKLDSQAAGNANTEHETDAENNGQQDEVELYQKTPVLEYFKSRRNKPNATPISGRTDPELNIAVEDLIPNRQTLTKVLEYTDQAWSTWPLSNMRASQRTRSCGSSKPGSTADDAGFPGSFESALAFIDDSLRSIDFGLVSKCLVWLCLCYQQLPRDFKDVETDLPLRTEEMIKRYLLRVETFYQVRSAPVCNLDFIEALALRSELFLLRGLPCKAWQSTRAGVDSAMLLELHLPGNTNRERDVWETLWTQDRRISLFLGMPYSVPEYLISSVEEDKHMTVERKVLRKLAMVSGHISDRDLLRKDVPYSATERITQEMDELETMIPDKWGTQKDLESSLSFPQVVVHSNIKLLYYTTRQMVHLPYARLSAEDKRTKVNQLAGFDAAEAAIQAYQDMRALETGPNNPIRSEFYDFLGFTAALPLNSDLVSPEPSTQSMEEQERRWAEVTQMTKTMRETSEILNCTVAAQSADVLENFQAACKGTFSEHAPYEVTIPYFGEVQIIRAFAKDKQRTRYNRRAQVGEWFVELKTNAFSFRRPNECLSERELVEDWSADFCHDFTWGWEDLCDFCASNSRVPSN</sequence>
<keyword evidence="7" id="KW-1185">Reference proteome</keyword>
<dbReference type="Pfam" id="PF00172">
    <property type="entry name" value="Zn_clus"/>
    <property type="match status" value="1"/>
</dbReference>
<reference evidence="6" key="1">
    <citation type="submission" date="2020-01" db="EMBL/GenBank/DDBJ databases">
        <title>Identification and distribution of gene clusters putatively required for synthesis of sphingolipid metabolism inhibitors in phylogenetically diverse species of the filamentous fungus Fusarium.</title>
        <authorList>
            <person name="Kim H.-S."/>
            <person name="Busman M."/>
            <person name="Brown D.W."/>
            <person name="Divon H."/>
            <person name="Uhlig S."/>
            <person name="Proctor R.H."/>
        </authorList>
    </citation>
    <scope>NUCLEOTIDE SEQUENCE</scope>
    <source>
        <strain evidence="6">NRRL 53441</strain>
    </source>
</reference>
<dbReference type="PROSITE" id="PS00463">
    <property type="entry name" value="ZN2_CY6_FUNGAL_1"/>
    <property type="match status" value="1"/>
</dbReference>
<keyword evidence="1" id="KW-0805">Transcription regulation</keyword>
<accession>A0A8H4KBC7</accession>
<dbReference type="OrthoDB" id="6509908at2759"/>
<dbReference type="InterPro" id="IPR001138">
    <property type="entry name" value="Zn2Cys6_DnaBD"/>
</dbReference>
<protein>
    <recommendedName>
        <fullName evidence="5">Zn(2)-C6 fungal-type domain-containing protein</fullName>
    </recommendedName>
</protein>
<evidence type="ECO:0000259" key="5">
    <source>
        <dbReference type="PROSITE" id="PS50048"/>
    </source>
</evidence>
<keyword evidence="3" id="KW-0539">Nucleus</keyword>
<comment type="caution">
    <text evidence="6">The sequence shown here is derived from an EMBL/GenBank/DDBJ whole genome shotgun (WGS) entry which is preliminary data.</text>
</comment>
<organism evidence="6 7">
    <name type="scientific">Fusarium austroafricanum</name>
    <dbReference type="NCBI Taxonomy" id="2364996"/>
    <lineage>
        <taxon>Eukaryota</taxon>
        <taxon>Fungi</taxon>
        <taxon>Dikarya</taxon>
        <taxon>Ascomycota</taxon>
        <taxon>Pezizomycotina</taxon>
        <taxon>Sordariomycetes</taxon>
        <taxon>Hypocreomycetidae</taxon>
        <taxon>Hypocreales</taxon>
        <taxon>Nectriaceae</taxon>
        <taxon>Fusarium</taxon>
        <taxon>Fusarium concolor species complex</taxon>
    </lineage>
</organism>
<proteinExistence type="predicted"/>
<feature type="region of interest" description="Disordered" evidence="4">
    <location>
        <begin position="92"/>
        <end position="112"/>
    </location>
</feature>
<evidence type="ECO:0000256" key="2">
    <source>
        <dbReference type="ARBA" id="ARBA00023163"/>
    </source>
</evidence>
<feature type="domain" description="Zn(2)-C6 fungal-type" evidence="5">
    <location>
        <begin position="14"/>
        <end position="44"/>
    </location>
</feature>
<keyword evidence="2" id="KW-0804">Transcription</keyword>